<geneLocation type="plasmid" evidence="2">
    <name>pnve414</name>
</geneLocation>
<sequence>MLNELGVPEDATDYEIRLSIDVVEVGRTSNRDVPVVDEIAIVENQHDDTAFVECVLPSRFLDREAELLGDAYDRTPTLRRWARCRRL</sequence>
<proteinExistence type="predicted"/>
<name>A0A4P8WSB8_9EURY</name>
<organism evidence="1 2">
    <name type="scientific">Natrinema versiforme</name>
    <dbReference type="NCBI Taxonomy" id="88724"/>
    <lineage>
        <taxon>Archaea</taxon>
        <taxon>Methanobacteriati</taxon>
        <taxon>Methanobacteriota</taxon>
        <taxon>Stenosarchaea group</taxon>
        <taxon>Halobacteria</taxon>
        <taxon>Halobacteriales</taxon>
        <taxon>Natrialbaceae</taxon>
        <taxon>Natrinema</taxon>
    </lineage>
</organism>
<gene>
    <name evidence="1" type="ORF">FEJ81_21915</name>
</gene>
<evidence type="ECO:0000313" key="1">
    <source>
        <dbReference type="EMBL" id="QCS44941.1"/>
    </source>
</evidence>
<dbReference type="AlphaFoldDB" id="A0A4P8WSB8"/>
<dbReference type="EMBL" id="CP040332">
    <property type="protein sequence ID" value="QCS44941.1"/>
    <property type="molecule type" value="Genomic_DNA"/>
</dbReference>
<keyword evidence="1" id="KW-0614">Plasmid</keyword>
<evidence type="ECO:0000313" key="2">
    <source>
        <dbReference type="Proteomes" id="UP000302218"/>
    </source>
</evidence>
<dbReference type="KEGG" id="nvr:FEJ81_21915"/>
<accession>A0A4P8WSB8</accession>
<reference evidence="2" key="1">
    <citation type="submission" date="2019-05" db="EMBL/GenBank/DDBJ databases">
        <title>Genome sequence and methylation pattern of the halophilic Archaeon Natrinema versiforme BOL5-4.</title>
        <authorList>
            <person name="DasSarma P."/>
            <person name="Anton B.P."/>
            <person name="DasSarma S.L."/>
            <person name="Martinez F.L."/>
            <person name="Guzman D."/>
            <person name="Roberts R.J."/>
            <person name="DasSarma S."/>
        </authorList>
    </citation>
    <scope>NUCLEOTIDE SEQUENCE [LARGE SCALE GENOMIC DNA]</scope>
    <source>
        <strain evidence="2">BOL5-4</strain>
        <plasmid evidence="2">pnve414</plasmid>
    </source>
</reference>
<protein>
    <submittedName>
        <fullName evidence="1">Uncharacterized protein</fullName>
    </submittedName>
</protein>
<dbReference type="Proteomes" id="UP000302218">
    <property type="component" value="Plasmid pNVE414"/>
</dbReference>